<dbReference type="EMBL" id="JAAMPI010002411">
    <property type="protein sequence ID" value="KAF4614292.1"/>
    <property type="molecule type" value="Genomic_DNA"/>
</dbReference>
<gene>
    <name evidence="3" type="ORF">G7Y89_g15447</name>
</gene>
<comment type="caution">
    <text evidence="3">The sequence shown here is derived from an EMBL/GenBank/DDBJ whole genome shotgun (WGS) entry which is preliminary data.</text>
</comment>
<feature type="compositionally biased region" description="Acidic residues" evidence="1">
    <location>
        <begin position="174"/>
        <end position="193"/>
    </location>
</feature>
<feature type="compositionally biased region" description="Basic and acidic residues" evidence="1">
    <location>
        <begin position="301"/>
        <end position="314"/>
    </location>
</feature>
<feature type="domain" description="CCHC-type" evidence="2">
    <location>
        <begin position="286"/>
        <end position="301"/>
    </location>
</feature>
<dbReference type="InterPro" id="IPR001878">
    <property type="entry name" value="Znf_CCHC"/>
</dbReference>
<dbReference type="SMART" id="SM00343">
    <property type="entry name" value="ZnF_C2HC"/>
    <property type="match status" value="2"/>
</dbReference>
<feature type="region of interest" description="Disordered" evidence="1">
    <location>
        <begin position="25"/>
        <end position="59"/>
    </location>
</feature>
<reference evidence="3 4" key="1">
    <citation type="submission" date="2020-03" db="EMBL/GenBank/DDBJ databases">
        <title>Draft Genome Sequence of Cudoniella acicularis.</title>
        <authorList>
            <person name="Buettner E."/>
            <person name="Kellner H."/>
        </authorList>
    </citation>
    <scope>NUCLEOTIDE SEQUENCE [LARGE SCALE GENOMIC DNA]</scope>
    <source>
        <strain evidence="3 4">DSM 108380</strain>
    </source>
</reference>
<evidence type="ECO:0000313" key="3">
    <source>
        <dbReference type="EMBL" id="KAF4614292.1"/>
    </source>
</evidence>
<protein>
    <recommendedName>
        <fullName evidence="2">CCHC-type domain-containing protein</fullName>
    </recommendedName>
</protein>
<feature type="compositionally biased region" description="Basic and acidic residues" evidence="1">
    <location>
        <begin position="269"/>
        <end position="278"/>
    </location>
</feature>
<name>A0A8H4VLU4_9HELO</name>
<feature type="compositionally biased region" description="Basic and acidic residues" evidence="1">
    <location>
        <begin position="198"/>
        <end position="211"/>
    </location>
</feature>
<feature type="compositionally biased region" description="Low complexity" evidence="1">
    <location>
        <begin position="30"/>
        <end position="42"/>
    </location>
</feature>
<accession>A0A8H4VLU4</accession>
<sequence length="321" mass="34859">MAGMSSPSGAPKAMSSRLLTMKFMQRAAASLPTTSSPSTTDEPPNKRRRTEVDSCPPTFNVNALADQRAIQKAVADEEAKRQAALEKQAAEAGDTRWVLSFEDQNHAAAASSLALRVVPTGFAVIDSLSPLQIRSLEEEAEDKPIMVGRRSFGKFNRVLEKQQDPTIEESSSSDSEEDDDSENDSDADSDDPANELIKASRKEAAERAKAERKAKKRAEKAKALDLAKQRKKKDVNLNGLTSLSGKAGTPTKGPCYKCGGPHMKSQCPKNDEGQEIPRRPQSQDIKCYNCGGPHLKSQCPDVKRGHSGGDEGPSRKLPRTR</sequence>
<keyword evidence="4" id="KW-1185">Reference proteome</keyword>
<proteinExistence type="predicted"/>
<evidence type="ECO:0000313" key="4">
    <source>
        <dbReference type="Proteomes" id="UP000566819"/>
    </source>
</evidence>
<dbReference type="Gene3D" id="4.10.60.10">
    <property type="entry name" value="Zinc finger, CCHC-type"/>
    <property type="match status" value="1"/>
</dbReference>
<dbReference type="GO" id="GO:0008270">
    <property type="term" value="F:zinc ion binding"/>
    <property type="evidence" value="ECO:0007669"/>
    <property type="project" value="InterPro"/>
</dbReference>
<dbReference type="Proteomes" id="UP000566819">
    <property type="component" value="Unassembled WGS sequence"/>
</dbReference>
<dbReference type="OrthoDB" id="427960at2759"/>
<dbReference type="AlphaFoldDB" id="A0A8H4VLU4"/>
<dbReference type="GO" id="GO:0003676">
    <property type="term" value="F:nucleic acid binding"/>
    <property type="evidence" value="ECO:0007669"/>
    <property type="project" value="InterPro"/>
</dbReference>
<evidence type="ECO:0000259" key="2">
    <source>
        <dbReference type="SMART" id="SM00343"/>
    </source>
</evidence>
<organism evidence="3 4">
    <name type="scientific">Cudoniella acicularis</name>
    <dbReference type="NCBI Taxonomy" id="354080"/>
    <lineage>
        <taxon>Eukaryota</taxon>
        <taxon>Fungi</taxon>
        <taxon>Dikarya</taxon>
        <taxon>Ascomycota</taxon>
        <taxon>Pezizomycotina</taxon>
        <taxon>Leotiomycetes</taxon>
        <taxon>Helotiales</taxon>
        <taxon>Tricladiaceae</taxon>
        <taxon>Cudoniella</taxon>
    </lineage>
</organism>
<feature type="region of interest" description="Disordered" evidence="1">
    <location>
        <begin position="154"/>
        <end position="321"/>
    </location>
</feature>
<feature type="domain" description="CCHC-type" evidence="2">
    <location>
        <begin position="254"/>
        <end position="269"/>
    </location>
</feature>
<evidence type="ECO:0000256" key="1">
    <source>
        <dbReference type="SAM" id="MobiDB-lite"/>
    </source>
</evidence>